<evidence type="ECO:0000256" key="3">
    <source>
        <dbReference type="ARBA" id="ARBA00023134"/>
    </source>
</evidence>
<comment type="caution">
    <text evidence="6">The sequence shown here is derived from an EMBL/GenBank/DDBJ whole genome shotgun (WGS) entry which is preliminary data.</text>
</comment>
<dbReference type="NCBIfam" id="TIGR00231">
    <property type="entry name" value="small_GTP"/>
    <property type="match status" value="1"/>
</dbReference>
<feature type="transmembrane region" description="Helical" evidence="5">
    <location>
        <begin position="205"/>
        <end position="224"/>
    </location>
</feature>
<dbReference type="InterPro" id="IPR027417">
    <property type="entry name" value="P-loop_NTPase"/>
</dbReference>
<keyword evidence="5" id="KW-0472">Membrane</keyword>
<accession>A0ABQ8X223</accession>
<dbReference type="SMART" id="SM00173">
    <property type="entry name" value="RAS"/>
    <property type="match status" value="1"/>
</dbReference>
<gene>
    <name evidence="6" type="ORF">M0813_10816</name>
</gene>
<dbReference type="PROSITE" id="PS51419">
    <property type="entry name" value="RAB"/>
    <property type="match status" value="1"/>
</dbReference>
<dbReference type="Proteomes" id="UP001150062">
    <property type="component" value="Unassembled WGS sequence"/>
</dbReference>
<evidence type="ECO:0000256" key="1">
    <source>
        <dbReference type="ARBA" id="ARBA00006270"/>
    </source>
</evidence>
<sequence length="228" mass="26288">MTQKEKSTKPLLKMLLIGNSQVGKSCLLKMFCDNEFSFDVISTVGVDFRNMERDFDGETVKVQIWDTAGQEKFRTITSNYYRNAQGVAVIYDVTNEESFNQVNVWFEEIKKNAPEYISTVLLGNKVDLEDERVVSQEQGQNLAKQNNCPYFEVSAKSGVNVDTAFNKLMDSSYEKLKKFGKPKTTNTVNFKREKRKNPVVNSSVFSSYILFLYFSSLFNWVLFVKKKK</sequence>
<evidence type="ECO:0000313" key="6">
    <source>
        <dbReference type="EMBL" id="KAJ6226598.1"/>
    </source>
</evidence>
<dbReference type="SMART" id="SM00176">
    <property type="entry name" value="RAN"/>
    <property type="match status" value="1"/>
</dbReference>
<organism evidence="6 7">
    <name type="scientific">Anaeramoeba flamelloides</name>
    <dbReference type="NCBI Taxonomy" id="1746091"/>
    <lineage>
        <taxon>Eukaryota</taxon>
        <taxon>Metamonada</taxon>
        <taxon>Anaeramoebidae</taxon>
        <taxon>Anaeramoeba</taxon>
    </lineage>
</organism>
<dbReference type="SMART" id="SM00174">
    <property type="entry name" value="RHO"/>
    <property type="match status" value="1"/>
</dbReference>
<dbReference type="SUPFAM" id="SSF52540">
    <property type="entry name" value="P-loop containing nucleoside triphosphate hydrolases"/>
    <property type="match status" value="1"/>
</dbReference>
<dbReference type="SMART" id="SM00175">
    <property type="entry name" value="RAB"/>
    <property type="match status" value="1"/>
</dbReference>
<keyword evidence="3" id="KW-0342">GTP-binding</keyword>
<evidence type="ECO:0000313" key="7">
    <source>
        <dbReference type="Proteomes" id="UP001150062"/>
    </source>
</evidence>
<dbReference type="InterPro" id="IPR005225">
    <property type="entry name" value="Small_GTP-bd"/>
</dbReference>
<dbReference type="PANTHER" id="PTHR47980">
    <property type="entry name" value="LD44762P"/>
    <property type="match status" value="1"/>
</dbReference>
<keyword evidence="5" id="KW-0812">Transmembrane</keyword>
<name>A0ABQ8X223_9EUKA</name>
<dbReference type="PRINTS" id="PR00449">
    <property type="entry name" value="RASTRNSFRMNG"/>
</dbReference>
<dbReference type="EMBL" id="JAOAOG010000342">
    <property type="protein sequence ID" value="KAJ6226598.1"/>
    <property type="molecule type" value="Genomic_DNA"/>
</dbReference>
<dbReference type="CDD" id="cd00154">
    <property type="entry name" value="Rab"/>
    <property type="match status" value="1"/>
</dbReference>
<keyword evidence="4" id="KW-0449">Lipoprotein</keyword>
<keyword evidence="5" id="KW-1133">Transmembrane helix</keyword>
<keyword evidence="7" id="KW-1185">Reference proteome</keyword>
<evidence type="ECO:0000256" key="4">
    <source>
        <dbReference type="ARBA" id="ARBA00023288"/>
    </source>
</evidence>
<dbReference type="InterPro" id="IPR050305">
    <property type="entry name" value="Small_GTPase_Rab"/>
</dbReference>
<keyword evidence="2" id="KW-0547">Nucleotide-binding</keyword>
<dbReference type="PROSITE" id="PS51420">
    <property type="entry name" value="RHO"/>
    <property type="match status" value="1"/>
</dbReference>
<protein>
    <submittedName>
        <fullName evidence="6">Ras and ef-hand domain-containing protein</fullName>
    </submittedName>
</protein>
<evidence type="ECO:0000256" key="2">
    <source>
        <dbReference type="ARBA" id="ARBA00022741"/>
    </source>
</evidence>
<comment type="similarity">
    <text evidence="1">Belongs to the small GTPase superfamily. Rab family.</text>
</comment>
<dbReference type="Gene3D" id="3.40.50.300">
    <property type="entry name" value="P-loop containing nucleotide triphosphate hydrolases"/>
    <property type="match status" value="1"/>
</dbReference>
<dbReference type="Pfam" id="PF00071">
    <property type="entry name" value="Ras"/>
    <property type="match status" value="1"/>
</dbReference>
<dbReference type="PROSITE" id="PS51421">
    <property type="entry name" value="RAS"/>
    <property type="match status" value="1"/>
</dbReference>
<reference evidence="6" key="1">
    <citation type="submission" date="2022-08" db="EMBL/GenBank/DDBJ databases">
        <title>Novel sulfate-reducing endosymbionts in the free-living metamonad Anaeramoeba.</title>
        <authorList>
            <person name="Jerlstrom-Hultqvist J."/>
            <person name="Cepicka I."/>
            <person name="Gallot-Lavallee L."/>
            <person name="Salas-Leiva D."/>
            <person name="Curtis B.A."/>
            <person name="Zahonova K."/>
            <person name="Pipaliya S."/>
            <person name="Dacks J."/>
            <person name="Roger A.J."/>
        </authorList>
    </citation>
    <scope>NUCLEOTIDE SEQUENCE</scope>
    <source>
        <strain evidence="6">Schooner1</strain>
    </source>
</reference>
<proteinExistence type="inferred from homology"/>
<dbReference type="InterPro" id="IPR001806">
    <property type="entry name" value="Small_GTPase"/>
</dbReference>
<evidence type="ECO:0000256" key="5">
    <source>
        <dbReference type="SAM" id="Phobius"/>
    </source>
</evidence>